<dbReference type="InterPro" id="IPR001248">
    <property type="entry name" value="Pur-cyt_permease"/>
</dbReference>
<dbReference type="EMBL" id="LLZZ01000004">
    <property type="protein sequence ID" value="KTB13817.1"/>
    <property type="molecule type" value="Genomic_DNA"/>
</dbReference>
<accession>A0A0W0D4K7</accession>
<comment type="function">
    <text evidence="7">Thiamine-regulated, high affinity import carrier of pyridoxine, pyridoxal and pyridoxamine.</text>
</comment>
<evidence type="ECO:0000256" key="9">
    <source>
        <dbReference type="ARBA" id="ARBA00083325"/>
    </source>
</evidence>
<feature type="transmembrane region" description="Helical" evidence="11">
    <location>
        <begin position="218"/>
        <end position="238"/>
    </location>
</feature>
<feature type="transmembrane region" description="Helical" evidence="11">
    <location>
        <begin position="601"/>
        <end position="621"/>
    </location>
</feature>
<dbReference type="GO" id="GO:0005886">
    <property type="term" value="C:plasma membrane"/>
    <property type="evidence" value="ECO:0007669"/>
    <property type="project" value="EnsemblFungi"/>
</dbReference>
<evidence type="ECO:0000256" key="10">
    <source>
        <dbReference type="SAM" id="MobiDB-lite"/>
    </source>
</evidence>
<name>A0A0W0D4K7_CANGB</name>
<evidence type="ECO:0000256" key="11">
    <source>
        <dbReference type="SAM" id="Phobius"/>
    </source>
</evidence>
<feature type="transmembrane region" description="Helical" evidence="11">
    <location>
        <begin position="323"/>
        <end position="348"/>
    </location>
</feature>
<feature type="compositionally biased region" description="Basic and acidic residues" evidence="10">
    <location>
        <begin position="35"/>
        <end position="52"/>
    </location>
</feature>
<sequence length="631" mass="71204">MVDAGLGSSKNEDSKDLQNVVQQFEVQSVDNSDYDLEKRSTHKTDPDSRTNRRNKKLFDLDRHDPNLNIFMKGLAYLLWLSDKLDSFGVETSGIERVPPYERGTKKQFLHVAGLWLSATGGLSSMSSFLLGPLLFELSFQQALTSSMISVTVGCLVAAYCSIMGPQSGCRQMVTARYLFGWWFVKFVALAAIIGVMGWSVTNSVVGGEMLAAISNDRVPLWVGIVIVTVCSFVVAIFGIKQVLRIETYISVPVLTSFLLLYISSGNRDYLVREYKPIDVPSKTIKGNWISFFSLCYSITSTWGSITADYYILFPEDTPHYQVFLLTLAGTLIPTTFVGILGLTLASIAKSYQPYGEEYDTHGMGGLLWAGFSRWNGFGKFLVVVLILSLISNNIINTYSAAFGIQLSAVWAARVPRWFWCIVCTIVYLVCALVGRNHFATILGNFLPMIGYWISMYFILLFEENVIFRRYFLHLYTKEFPEFLQQSPDQLSDQSSEEINVLHKEDTGSDTELKFKGTTSKTAQVLREKMKMREKATNIHTLKRKHIHTKHRYNWDEWDNPDVLTHGYAATFAFLCGVAGVVVGMAQTYWVGPIARKLGGPYGGDIAMWLSMGFSGIVYPWLRYWELVRYGR</sequence>
<feature type="transmembrane region" description="Helical" evidence="11">
    <location>
        <begin position="142"/>
        <end position="165"/>
    </location>
</feature>
<dbReference type="PANTHER" id="PTHR31806">
    <property type="entry name" value="PURINE-CYTOSINE PERMEASE FCY2-RELATED"/>
    <property type="match status" value="1"/>
</dbReference>
<evidence type="ECO:0000313" key="12">
    <source>
        <dbReference type="EMBL" id="KTB11643.1"/>
    </source>
</evidence>
<evidence type="ECO:0000256" key="8">
    <source>
        <dbReference type="ARBA" id="ARBA00073028"/>
    </source>
</evidence>
<keyword evidence="4 11" id="KW-0812">Transmembrane</keyword>
<dbReference type="InterPro" id="IPR026030">
    <property type="entry name" value="Pur-cyt_permease_Fcy2/21/22"/>
</dbReference>
<feature type="region of interest" description="Disordered" evidence="10">
    <location>
        <begin position="26"/>
        <end position="52"/>
    </location>
</feature>
<evidence type="ECO:0000256" key="1">
    <source>
        <dbReference type="ARBA" id="ARBA00004141"/>
    </source>
</evidence>
<proteinExistence type="inferred from homology"/>
<dbReference type="EMBL" id="LLZZ01000032">
    <property type="protein sequence ID" value="KTB11643.1"/>
    <property type="molecule type" value="Genomic_DNA"/>
</dbReference>
<comment type="caution">
    <text evidence="13">The sequence shown here is derived from an EMBL/GenBank/DDBJ whole genome shotgun (WGS) entry which is preliminary data.</text>
</comment>
<evidence type="ECO:0000256" key="5">
    <source>
        <dbReference type="ARBA" id="ARBA00022989"/>
    </source>
</evidence>
<dbReference type="VEuPathDB" id="FungiDB:GWK60_L09097"/>
<evidence type="ECO:0000256" key="6">
    <source>
        <dbReference type="ARBA" id="ARBA00023136"/>
    </source>
</evidence>
<dbReference type="PANTHER" id="PTHR31806:SF17">
    <property type="entry name" value="VITAMIN B6 TRANSPORTER TPN1"/>
    <property type="match status" value="1"/>
</dbReference>
<protein>
    <recommendedName>
        <fullName evidence="8">Vitamin B6 transporter TPN1</fullName>
    </recommendedName>
    <alternativeName>
        <fullName evidence="9">Transport of pyridoxine protein 1</fullName>
    </alternativeName>
</protein>
<dbReference type="VEuPathDB" id="FungiDB:CAGL0L06138g"/>
<evidence type="ECO:0000256" key="4">
    <source>
        <dbReference type="ARBA" id="ARBA00022692"/>
    </source>
</evidence>
<feature type="transmembrane region" description="Helical" evidence="11">
    <location>
        <begin position="245"/>
        <end position="264"/>
    </location>
</feature>
<dbReference type="FunFam" id="1.10.4160.10:FF:000007">
    <property type="entry name" value="Pyridoxine transporter"/>
    <property type="match status" value="1"/>
</dbReference>
<dbReference type="VEuPathDB" id="FungiDB:GVI51_L05995"/>
<dbReference type="Gene3D" id="1.10.4160.10">
    <property type="entry name" value="Hydantoin permease"/>
    <property type="match status" value="1"/>
</dbReference>
<organism evidence="13 14">
    <name type="scientific">Candida glabrata</name>
    <name type="common">Yeast</name>
    <name type="synonym">Torulopsis glabrata</name>
    <dbReference type="NCBI Taxonomy" id="5478"/>
    <lineage>
        <taxon>Eukaryota</taxon>
        <taxon>Fungi</taxon>
        <taxon>Dikarya</taxon>
        <taxon>Ascomycota</taxon>
        <taxon>Saccharomycotina</taxon>
        <taxon>Saccharomycetes</taxon>
        <taxon>Saccharomycetales</taxon>
        <taxon>Saccharomycetaceae</taxon>
        <taxon>Nakaseomyces</taxon>
    </lineage>
</organism>
<keyword evidence="5 11" id="KW-1133">Transmembrane helix</keyword>
<feature type="transmembrane region" description="Helical" evidence="11">
    <location>
        <begin position="376"/>
        <end position="395"/>
    </location>
</feature>
<feature type="transmembrane region" description="Helical" evidence="11">
    <location>
        <begin position="567"/>
        <end position="589"/>
    </location>
</feature>
<evidence type="ECO:0000256" key="3">
    <source>
        <dbReference type="ARBA" id="ARBA00022448"/>
    </source>
</evidence>
<feature type="transmembrane region" description="Helical" evidence="11">
    <location>
        <begin position="441"/>
        <end position="461"/>
    </location>
</feature>
<dbReference type="GO" id="GO:0090482">
    <property type="term" value="F:vitamin transmembrane transporter activity"/>
    <property type="evidence" value="ECO:0007669"/>
    <property type="project" value="EnsemblFungi"/>
</dbReference>
<comment type="similarity">
    <text evidence="2">Belongs to the purine-cytosine permease (2.A.39) family.</text>
</comment>
<feature type="transmembrane region" description="Helical" evidence="11">
    <location>
        <begin position="177"/>
        <end position="198"/>
    </location>
</feature>
<dbReference type="Proteomes" id="UP000054886">
    <property type="component" value="Unassembled WGS sequence"/>
</dbReference>
<feature type="transmembrane region" description="Helical" evidence="11">
    <location>
        <begin position="108"/>
        <end position="130"/>
    </location>
</feature>
<dbReference type="OMA" id="YERWAWV"/>
<evidence type="ECO:0000313" key="13">
    <source>
        <dbReference type="EMBL" id="KTB13817.1"/>
    </source>
</evidence>
<feature type="transmembrane region" description="Helical" evidence="11">
    <location>
        <begin position="416"/>
        <end position="435"/>
    </location>
</feature>
<evidence type="ECO:0000256" key="2">
    <source>
        <dbReference type="ARBA" id="ARBA00008974"/>
    </source>
</evidence>
<evidence type="ECO:0000313" key="14">
    <source>
        <dbReference type="Proteomes" id="UP000054886"/>
    </source>
</evidence>
<comment type="subcellular location">
    <subcellularLocation>
        <location evidence="1">Membrane</location>
        <topology evidence="1">Multi-pass membrane protein</topology>
    </subcellularLocation>
</comment>
<gene>
    <name evidence="13" type="ORF">AO440_005682</name>
    <name evidence="12" type="ORF">AO440_005938</name>
</gene>
<feature type="transmembrane region" description="Helical" evidence="11">
    <location>
        <begin position="288"/>
        <end position="311"/>
    </location>
</feature>
<dbReference type="AlphaFoldDB" id="A0A0W0D4K7"/>
<keyword evidence="3" id="KW-0813">Transport</keyword>
<dbReference type="Pfam" id="PF02133">
    <property type="entry name" value="Transp_cyt_pur"/>
    <property type="match status" value="1"/>
</dbReference>
<evidence type="ECO:0000256" key="7">
    <source>
        <dbReference type="ARBA" id="ARBA00056781"/>
    </source>
</evidence>
<dbReference type="OrthoDB" id="5428495at2759"/>
<reference evidence="13 14" key="1">
    <citation type="submission" date="2015-10" db="EMBL/GenBank/DDBJ databases">
        <title>Draft genomes sequences of Candida glabrata isolates 1A, 1B, 2A, 2B, 3A and 3B.</title>
        <authorList>
            <person name="Haavelsrud O.E."/>
            <person name="Gaustad P."/>
        </authorList>
    </citation>
    <scope>NUCLEOTIDE SEQUENCE [LARGE SCALE GENOMIC DNA]</scope>
    <source>
        <strain evidence="13">910700640</strain>
    </source>
</reference>
<keyword evidence="6 11" id="KW-0472">Membrane</keyword>
<dbReference type="GO" id="GO:0000329">
    <property type="term" value="C:fungal-type vacuole membrane"/>
    <property type="evidence" value="ECO:0007669"/>
    <property type="project" value="TreeGrafter"/>
</dbReference>
<dbReference type="CDD" id="cd11484">
    <property type="entry name" value="SLC-NCS1sbd_CobB-like"/>
    <property type="match status" value="1"/>
</dbReference>
<dbReference type="VEuPathDB" id="FungiDB:B1J91_L06138g"/>